<evidence type="ECO:0000259" key="3">
    <source>
        <dbReference type="Pfam" id="PF05368"/>
    </source>
</evidence>
<comment type="similarity">
    <text evidence="1">Belongs to the NmrA-type oxidoreductase family.</text>
</comment>
<dbReference type="Gene3D" id="3.90.25.10">
    <property type="entry name" value="UDP-galactose 4-epimerase, domain 1"/>
    <property type="match status" value="1"/>
</dbReference>
<dbReference type="InterPro" id="IPR036291">
    <property type="entry name" value="NAD(P)-bd_dom_sf"/>
</dbReference>
<dbReference type="SUPFAM" id="SSF51735">
    <property type="entry name" value="NAD(P)-binding Rossmann-fold domains"/>
    <property type="match status" value="1"/>
</dbReference>
<dbReference type="Pfam" id="PF05368">
    <property type="entry name" value="NmrA"/>
    <property type="match status" value="1"/>
</dbReference>
<reference evidence="5" key="1">
    <citation type="journal article" date="2015" name="Genome Announc.">
        <title>Draft genome sequence of Talaromyces cellulolyticus strain Y-94, a source of lignocellulosic biomass-degrading enzymes.</title>
        <authorList>
            <person name="Fujii T."/>
            <person name="Koike H."/>
            <person name="Sawayama S."/>
            <person name="Yano S."/>
            <person name="Inoue H."/>
        </authorList>
    </citation>
    <scope>NUCLEOTIDE SEQUENCE [LARGE SCALE GENOMIC DNA]</scope>
    <source>
        <strain evidence="5">Y-94</strain>
    </source>
</reference>
<protein>
    <submittedName>
        <fullName evidence="4">NmrA-like family protein</fullName>
    </submittedName>
</protein>
<dbReference type="InterPro" id="IPR008030">
    <property type="entry name" value="NmrA-like"/>
</dbReference>
<evidence type="ECO:0000256" key="2">
    <source>
        <dbReference type="ARBA" id="ARBA00022857"/>
    </source>
</evidence>
<keyword evidence="5" id="KW-1185">Reference proteome</keyword>
<dbReference type="InterPro" id="IPR051164">
    <property type="entry name" value="NmrA-like_oxidored"/>
</dbReference>
<proteinExistence type="inferred from homology"/>
<name>A0A6V8HAZ3_TALPI</name>
<dbReference type="AlphaFoldDB" id="A0A6V8HAZ3"/>
<dbReference type="PANTHER" id="PTHR42748:SF26">
    <property type="entry name" value="NMRA-LIKE DOMAIN-CONTAINING PROTEIN"/>
    <property type="match status" value="1"/>
</dbReference>
<keyword evidence="2" id="KW-0521">NADP</keyword>
<comment type="caution">
    <text evidence="4">The sequence shown here is derived from an EMBL/GenBank/DDBJ whole genome shotgun (WGS) entry which is preliminary data.</text>
</comment>
<organism evidence="4 5">
    <name type="scientific">Talaromyces pinophilus</name>
    <name type="common">Penicillium pinophilum</name>
    <dbReference type="NCBI Taxonomy" id="128442"/>
    <lineage>
        <taxon>Eukaryota</taxon>
        <taxon>Fungi</taxon>
        <taxon>Dikarya</taxon>
        <taxon>Ascomycota</taxon>
        <taxon>Pezizomycotina</taxon>
        <taxon>Eurotiomycetes</taxon>
        <taxon>Eurotiomycetidae</taxon>
        <taxon>Eurotiales</taxon>
        <taxon>Trichocomaceae</taxon>
        <taxon>Talaromyces</taxon>
        <taxon>Talaromyces sect. Talaromyces</taxon>
    </lineage>
</organism>
<dbReference type="GO" id="GO:0005634">
    <property type="term" value="C:nucleus"/>
    <property type="evidence" value="ECO:0007669"/>
    <property type="project" value="TreeGrafter"/>
</dbReference>
<evidence type="ECO:0000313" key="4">
    <source>
        <dbReference type="EMBL" id="GAM38600.1"/>
    </source>
</evidence>
<dbReference type="Proteomes" id="UP000053095">
    <property type="component" value="Unassembled WGS sequence"/>
</dbReference>
<dbReference type="Gene3D" id="3.40.50.720">
    <property type="entry name" value="NAD(P)-binding Rossmann-like Domain"/>
    <property type="match status" value="1"/>
</dbReference>
<dbReference type="EMBL" id="DF933829">
    <property type="protein sequence ID" value="GAM38600.1"/>
    <property type="molecule type" value="Genomic_DNA"/>
</dbReference>
<feature type="domain" description="NmrA-like" evidence="3">
    <location>
        <begin position="6"/>
        <end position="313"/>
    </location>
</feature>
<dbReference type="PANTHER" id="PTHR42748">
    <property type="entry name" value="NITROGEN METABOLITE REPRESSION PROTEIN NMRA FAMILY MEMBER"/>
    <property type="match status" value="1"/>
</dbReference>
<evidence type="ECO:0000313" key="5">
    <source>
        <dbReference type="Proteomes" id="UP000053095"/>
    </source>
</evidence>
<gene>
    <name evidence="4" type="ORF">TCE0_033r09450</name>
</gene>
<evidence type="ECO:0000256" key="1">
    <source>
        <dbReference type="ARBA" id="ARBA00006328"/>
    </source>
</evidence>
<accession>A0A6V8HAZ3</accession>
<sequence>MTAEKPLLIILGATGNQGGSIISHYLSQPSSPYTLRGITRNPSSTKSLSLISHGVEMVFGDFDDLSSLETAFQDATAIFSVTDFWQSFMNPSLRGRAAETGKKIGVLAREREVQQNKNIIDAAAKVETLERFVYSSLPNTAKLSGGKYGHVYHFDGKGIAEEYGRTTYPELWKKTNVFYAGYYLENYFDAAGGLFRPKLSKDKATLILSAAAPLATSALPMYSSIDDTGPLVDALLRSSAGHKVIGVNRWLSLREFAKILAQVVSIKNVEFIDKNPDMNQLGDPDFVEDAMDMIGWYVEFGFDGGKVDKTVEQPSELEVEIGLRSVEEWCRKQNWEGVLEVVD</sequence>